<dbReference type="EMBL" id="AP021874">
    <property type="protein sequence ID" value="BBO67142.1"/>
    <property type="molecule type" value="Genomic_DNA"/>
</dbReference>
<gene>
    <name evidence="2" type="ORF">DSCA_10720</name>
</gene>
<reference evidence="2 3" key="1">
    <citation type="submission" date="2019-11" db="EMBL/GenBank/DDBJ databases">
        <title>Comparative genomics of hydrocarbon-degrading Desulfosarcina strains.</title>
        <authorList>
            <person name="Watanabe M."/>
            <person name="Kojima H."/>
            <person name="Fukui M."/>
        </authorList>
    </citation>
    <scope>NUCLEOTIDE SEQUENCE [LARGE SCALE GENOMIC DNA]</scope>
    <source>
        <strain evidence="2 3">PL12</strain>
    </source>
</reference>
<keyword evidence="1" id="KW-0732">Signal</keyword>
<dbReference type="Proteomes" id="UP000427906">
    <property type="component" value="Chromosome"/>
</dbReference>
<feature type="chain" id="PRO_5024350670" description="YXWGXW repeat-containing protein" evidence="1">
    <location>
        <begin position="27"/>
        <end position="135"/>
    </location>
</feature>
<feature type="signal peptide" evidence="1">
    <location>
        <begin position="1"/>
        <end position="26"/>
    </location>
</feature>
<dbReference type="RefSeq" id="WP_155315428.1">
    <property type="nucleotide sequence ID" value="NZ_AP021874.1"/>
</dbReference>
<proteinExistence type="predicted"/>
<sequence length="135" mass="15397">MGTKKLLAGLVITVFTMTMLPSPALAGAKQRHRWEGVAIGVGAAILGHAIYQAHQAQRSPQVVYMPPEPGPRSHAGARHRCGHWEWKKTWVPPTYEKIWNPGHYNRKGRWVPGHWMKVKTNRGHWTRDRIWVAGR</sequence>
<evidence type="ECO:0008006" key="4">
    <source>
        <dbReference type="Google" id="ProtNLM"/>
    </source>
</evidence>
<protein>
    <recommendedName>
        <fullName evidence="4">YXWGXW repeat-containing protein</fullName>
    </recommendedName>
</protein>
<evidence type="ECO:0000313" key="2">
    <source>
        <dbReference type="EMBL" id="BBO67142.1"/>
    </source>
</evidence>
<dbReference type="OrthoDB" id="5421282at2"/>
<name>A0A5K7YCI1_9BACT</name>
<dbReference type="KEGG" id="dalk:DSCA_10720"/>
<organism evidence="2 3">
    <name type="scientific">Desulfosarcina alkanivorans</name>
    <dbReference type="NCBI Taxonomy" id="571177"/>
    <lineage>
        <taxon>Bacteria</taxon>
        <taxon>Pseudomonadati</taxon>
        <taxon>Thermodesulfobacteriota</taxon>
        <taxon>Desulfobacteria</taxon>
        <taxon>Desulfobacterales</taxon>
        <taxon>Desulfosarcinaceae</taxon>
        <taxon>Desulfosarcina</taxon>
    </lineage>
</organism>
<dbReference type="AlphaFoldDB" id="A0A5K7YCI1"/>
<evidence type="ECO:0000313" key="3">
    <source>
        <dbReference type="Proteomes" id="UP000427906"/>
    </source>
</evidence>
<accession>A0A5K7YCI1</accession>
<evidence type="ECO:0000256" key="1">
    <source>
        <dbReference type="SAM" id="SignalP"/>
    </source>
</evidence>
<keyword evidence="3" id="KW-1185">Reference proteome</keyword>